<keyword evidence="2" id="KW-1185">Reference proteome</keyword>
<dbReference type="OrthoDB" id="10549132at2759"/>
<evidence type="ECO:0000313" key="2">
    <source>
        <dbReference type="Proteomes" id="UP000604046"/>
    </source>
</evidence>
<reference evidence="1" key="1">
    <citation type="submission" date="2021-02" db="EMBL/GenBank/DDBJ databases">
        <authorList>
            <person name="Dougan E. K."/>
            <person name="Rhodes N."/>
            <person name="Thang M."/>
            <person name="Chan C."/>
        </authorList>
    </citation>
    <scope>NUCLEOTIDE SEQUENCE</scope>
</reference>
<accession>A0A812Q7D2</accession>
<dbReference type="AlphaFoldDB" id="A0A812Q7D2"/>
<sequence>MALFPHIRCSLKRQLDVLLHLLLARSALDLTGSIPVDLATFNVDLCFEGASAKSSGWSAREVGFDNLLLLCIMGSPAFAKLLSSSGLSGTQLSARDKLARLLRSFRGHPASLVDRSTRAGRVLHGRLTGMKTRAEAKQALIHSIPLGLKRPQLKVGKRWRAKRAILSHIGGYPQFGPYSTSAFWQLFRTLYPTFPASVDKQFCETGPGARGGLNWIMGFPPSLGKASKDVHHSNLYADKLVKLGLPLARNRLLRPSAGDPAHVAAAKRKLLLHLDTLEGRAFACCEYSKFVHFLLHSSR</sequence>
<dbReference type="EMBL" id="CAJNDS010002218">
    <property type="protein sequence ID" value="CAE7378998.1"/>
    <property type="molecule type" value="Genomic_DNA"/>
</dbReference>
<comment type="caution">
    <text evidence="1">The sequence shown here is derived from an EMBL/GenBank/DDBJ whole genome shotgun (WGS) entry which is preliminary data.</text>
</comment>
<dbReference type="Proteomes" id="UP000604046">
    <property type="component" value="Unassembled WGS sequence"/>
</dbReference>
<proteinExistence type="predicted"/>
<name>A0A812Q7D2_9DINO</name>
<gene>
    <name evidence="1" type="ORF">SNAT2548_LOCUS20695</name>
</gene>
<protein>
    <submittedName>
        <fullName evidence="1">Uncharacterized protein</fullName>
    </submittedName>
</protein>
<organism evidence="1 2">
    <name type="scientific">Symbiodinium natans</name>
    <dbReference type="NCBI Taxonomy" id="878477"/>
    <lineage>
        <taxon>Eukaryota</taxon>
        <taxon>Sar</taxon>
        <taxon>Alveolata</taxon>
        <taxon>Dinophyceae</taxon>
        <taxon>Suessiales</taxon>
        <taxon>Symbiodiniaceae</taxon>
        <taxon>Symbiodinium</taxon>
    </lineage>
</organism>
<evidence type="ECO:0000313" key="1">
    <source>
        <dbReference type="EMBL" id="CAE7378998.1"/>
    </source>
</evidence>